<accession>A0A804PVZ3</accession>
<evidence type="ECO:0000313" key="3">
    <source>
        <dbReference type="Proteomes" id="UP000007305"/>
    </source>
</evidence>
<feature type="compositionally biased region" description="Basic residues" evidence="1">
    <location>
        <begin position="174"/>
        <end position="201"/>
    </location>
</feature>
<protein>
    <submittedName>
        <fullName evidence="2">Uncharacterized protein</fullName>
    </submittedName>
</protein>
<keyword evidence="3" id="KW-1185">Reference proteome</keyword>
<dbReference type="EnsemblPlants" id="Zm00001eb279540_T001">
    <property type="protein sequence ID" value="Zm00001eb279540_P001"/>
    <property type="gene ID" value="Zm00001eb279540"/>
</dbReference>
<dbReference type="Proteomes" id="UP000007305">
    <property type="component" value="Chromosome 6"/>
</dbReference>
<dbReference type="AlphaFoldDB" id="A0A804PVZ3"/>
<feature type="compositionally biased region" description="Basic and acidic residues" evidence="1">
    <location>
        <begin position="253"/>
        <end position="275"/>
    </location>
</feature>
<feature type="region of interest" description="Disordered" evidence="1">
    <location>
        <begin position="253"/>
        <end position="326"/>
    </location>
</feature>
<dbReference type="InParanoid" id="A0A804PVZ3"/>
<feature type="region of interest" description="Disordered" evidence="1">
    <location>
        <begin position="174"/>
        <end position="212"/>
    </location>
</feature>
<reference evidence="3" key="1">
    <citation type="journal article" date="2009" name="Science">
        <title>The B73 maize genome: complexity, diversity, and dynamics.</title>
        <authorList>
            <person name="Schnable P.S."/>
            <person name="Ware D."/>
            <person name="Fulton R.S."/>
            <person name="Stein J.C."/>
            <person name="Wei F."/>
            <person name="Pasternak S."/>
            <person name="Liang C."/>
            <person name="Zhang J."/>
            <person name="Fulton L."/>
            <person name="Graves T.A."/>
            <person name="Minx P."/>
            <person name="Reily A.D."/>
            <person name="Courtney L."/>
            <person name="Kruchowski S.S."/>
            <person name="Tomlinson C."/>
            <person name="Strong C."/>
            <person name="Delehaunty K."/>
            <person name="Fronick C."/>
            <person name="Courtney B."/>
            <person name="Rock S.M."/>
            <person name="Belter E."/>
            <person name="Du F."/>
            <person name="Kim K."/>
            <person name="Abbott R.M."/>
            <person name="Cotton M."/>
            <person name="Levy A."/>
            <person name="Marchetto P."/>
            <person name="Ochoa K."/>
            <person name="Jackson S.M."/>
            <person name="Gillam B."/>
            <person name="Chen W."/>
            <person name="Yan L."/>
            <person name="Higginbotham J."/>
            <person name="Cardenas M."/>
            <person name="Waligorski J."/>
            <person name="Applebaum E."/>
            <person name="Phelps L."/>
            <person name="Falcone J."/>
            <person name="Kanchi K."/>
            <person name="Thane T."/>
            <person name="Scimone A."/>
            <person name="Thane N."/>
            <person name="Henke J."/>
            <person name="Wang T."/>
            <person name="Ruppert J."/>
            <person name="Shah N."/>
            <person name="Rotter K."/>
            <person name="Hodges J."/>
            <person name="Ingenthron E."/>
            <person name="Cordes M."/>
            <person name="Kohlberg S."/>
            <person name="Sgro J."/>
            <person name="Delgado B."/>
            <person name="Mead K."/>
            <person name="Chinwalla A."/>
            <person name="Leonard S."/>
            <person name="Crouse K."/>
            <person name="Collura K."/>
            <person name="Kudrna D."/>
            <person name="Currie J."/>
            <person name="He R."/>
            <person name="Angelova A."/>
            <person name="Rajasekar S."/>
            <person name="Mueller T."/>
            <person name="Lomeli R."/>
            <person name="Scara G."/>
            <person name="Ko A."/>
            <person name="Delaney K."/>
            <person name="Wissotski M."/>
            <person name="Lopez G."/>
            <person name="Campos D."/>
            <person name="Braidotti M."/>
            <person name="Ashley E."/>
            <person name="Golser W."/>
            <person name="Kim H."/>
            <person name="Lee S."/>
            <person name="Lin J."/>
            <person name="Dujmic Z."/>
            <person name="Kim W."/>
            <person name="Talag J."/>
            <person name="Zuccolo A."/>
            <person name="Fan C."/>
            <person name="Sebastian A."/>
            <person name="Kramer M."/>
            <person name="Spiegel L."/>
            <person name="Nascimento L."/>
            <person name="Zutavern T."/>
            <person name="Miller B."/>
            <person name="Ambroise C."/>
            <person name="Muller S."/>
            <person name="Spooner W."/>
            <person name="Narechania A."/>
            <person name="Ren L."/>
            <person name="Wei S."/>
            <person name="Kumari S."/>
            <person name="Faga B."/>
            <person name="Levy M.J."/>
            <person name="McMahan L."/>
            <person name="Van Buren P."/>
            <person name="Vaughn M.W."/>
            <person name="Ying K."/>
            <person name="Yeh C.-T."/>
            <person name="Emrich S.J."/>
            <person name="Jia Y."/>
            <person name="Kalyanaraman A."/>
            <person name="Hsia A.-P."/>
            <person name="Barbazuk W.B."/>
            <person name="Baucom R.S."/>
            <person name="Brutnell T.P."/>
            <person name="Carpita N.C."/>
            <person name="Chaparro C."/>
            <person name="Chia J.-M."/>
            <person name="Deragon J.-M."/>
            <person name="Estill J.C."/>
            <person name="Fu Y."/>
            <person name="Jeddeloh J.A."/>
            <person name="Han Y."/>
            <person name="Lee H."/>
            <person name="Li P."/>
            <person name="Lisch D.R."/>
            <person name="Liu S."/>
            <person name="Liu Z."/>
            <person name="Nagel D.H."/>
            <person name="McCann M.C."/>
            <person name="SanMiguel P."/>
            <person name="Myers A.M."/>
            <person name="Nettleton D."/>
            <person name="Nguyen J."/>
            <person name="Penning B.W."/>
            <person name="Ponnala L."/>
            <person name="Schneider K.L."/>
            <person name="Schwartz D.C."/>
            <person name="Sharma A."/>
            <person name="Soderlund C."/>
            <person name="Springer N.M."/>
            <person name="Sun Q."/>
            <person name="Wang H."/>
            <person name="Waterman M."/>
            <person name="Westerman R."/>
            <person name="Wolfgruber T.K."/>
            <person name="Yang L."/>
            <person name="Yu Y."/>
            <person name="Zhang L."/>
            <person name="Zhou S."/>
            <person name="Zhu Q."/>
            <person name="Bennetzen J.L."/>
            <person name="Dawe R.K."/>
            <person name="Jiang J."/>
            <person name="Jiang N."/>
            <person name="Presting G.G."/>
            <person name="Wessler S.R."/>
            <person name="Aluru S."/>
            <person name="Martienssen R.A."/>
            <person name="Clifton S.W."/>
            <person name="McCombie W.R."/>
            <person name="Wing R.A."/>
            <person name="Wilson R.K."/>
        </authorList>
    </citation>
    <scope>NUCLEOTIDE SEQUENCE [LARGE SCALE GENOMIC DNA]</scope>
    <source>
        <strain evidence="3">cv. B73</strain>
    </source>
</reference>
<sequence length="326" mass="37098">MHGQVALVDAHAVALQDRARGPAVLVRLPDPAEAGEVHDDSARALRRRERDRLGCKLRRLGVDLFLEHVDPRPHDARERLDLALLGATGSAGFDETRKGRRRVIRRQVVERLPERVQDLRHQRRGRGRRPRLPLSAVVRLFVLVFEPVHELPHVDLLGIGVGVARRRLVRRPRRRDGLRRRHHRPPLPLRRRRHGRRRRRAPPAERPRRPQQLRPCAVDVVVSGLRRRLVHASSSSSSCCCCSVEREARCRDGRHGAVEAERSERGRPQRDDGVPRRQSSRAALRLRRSRRQSTAPVQRVLGPLAAHPRAPCAAAAGKEGKGREVK</sequence>
<reference evidence="2" key="3">
    <citation type="submission" date="2021-05" db="UniProtKB">
        <authorList>
            <consortium name="EnsemblPlants"/>
        </authorList>
    </citation>
    <scope>IDENTIFICATION</scope>
    <source>
        <strain evidence="2">cv. B73</strain>
    </source>
</reference>
<proteinExistence type="predicted"/>
<evidence type="ECO:0000256" key="1">
    <source>
        <dbReference type="SAM" id="MobiDB-lite"/>
    </source>
</evidence>
<evidence type="ECO:0000313" key="2">
    <source>
        <dbReference type="EnsemblPlants" id="Zm00001eb279540_P001"/>
    </source>
</evidence>
<feature type="compositionally biased region" description="Low complexity" evidence="1">
    <location>
        <begin position="303"/>
        <end position="316"/>
    </location>
</feature>
<dbReference type="Gramene" id="Zm00001eb279540_T001">
    <property type="protein sequence ID" value="Zm00001eb279540_P001"/>
    <property type="gene ID" value="Zm00001eb279540"/>
</dbReference>
<reference evidence="2" key="2">
    <citation type="submission" date="2019-07" db="EMBL/GenBank/DDBJ databases">
        <authorList>
            <person name="Seetharam A."/>
            <person name="Woodhouse M."/>
            <person name="Cannon E."/>
        </authorList>
    </citation>
    <scope>NUCLEOTIDE SEQUENCE [LARGE SCALE GENOMIC DNA]</scope>
    <source>
        <strain evidence="2">cv. B73</strain>
    </source>
</reference>
<organism evidence="2 3">
    <name type="scientific">Zea mays</name>
    <name type="common">Maize</name>
    <dbReference type="NCBI Taxonomy" id="4577"/>
    <lineage>
        <taxon>Eukaryota</taxon>
        <taxon>Viridiplantae</taxon>
        <taxon>Streptophyta</taxon>
        <taxon>Embryophyta</taxon>
        <taxon>Tracheophyta</taxon>
        <taxon>Spermatophyta</taxon>
        <taxon>Magnoliopsida</taxon>
        <taxon>Liliopsida</taxon>
        <taxon>Poales</taxon>
        <taxon>Poaceae</taxon>
        <taxon>PACMAD clade</taxon>
        <taxon>Panicoideae</taxon>
        <taxon>Andropogonodae</taxon>
        <taxon>Andropogoneae</taxon>
        <taxon>Tripsacinae</taxon>
        <taxon>Zea</taxon>
    </lineage>
</organism>
<name>A0A804PVZ3_MAIZE</name>